<keyword evidence="3" id="KW-1185">Reference proteome</keyword>
<dbReference type="Proteomes" id="UP000039865">
    <property type="component" value="Unassembled WGS sequence"/>
</dbReference>
<evidence type="ECO:0000313" key="2">
    <source>
        <dbReference type="EMBL" id="CDW80242.1"/>
    </source>
</evidence>
<dbReference type="EMBL" id="CCKQ01008777">
    <property type="protein sequence ID" value="CDW80242.1"/>
    <property type="molecule type" value="Genomic_DNA"/>
</dbReference>
<evidence type="ECO:0000256" key="1">
    <source>
        <dbReference type="SAM" id="MobiDB-lite"/>
    </source>
</evidence>
<protein>
    <submittedName>
        <fullName evidence="2">Uncharacterized protein</fullName>
    </submittedName>
</protein>
<sequence>MICNNASEMSMQFDQKTQQIKREMLRPSQAQAQITLYRLQLITFQDTQREINEQVYPRLKVQYVKKDSKKTQQYKSFTTPYGISKNSILKKPNSSLFKRSNQVSGMRRNNINNLSSSLTFQTYTQGSSMSTNPDTLQSSELKKNGLNLVNKATKDNHDIHRSIGTYLETDENEKDSVSNSSSDTVSVDQAQSYDLFKANDDAPEYVNLLESNTNQKGKPGLRLHYSELKQIKEEELISRENSCSTTHLEEGTSNDDKILRKAYYRSEKGFQTKSKVILIVVDLKL</sequence>
<proteinExistence type="predicted"/>
<accession>A0A078AFD9</accession>
<organism evidence="2 3">
    <name type="scientific">Stylonychia lemnae</name>
    <name type="common">Ciliate</name>
    <dbReference type="NCBI Taxonomy" id="5949"/>
    <lineage>
        <taxon>Eukaryota</taxon>
        <taxon>Sar</taxon>
        <taxon>Alveolata</taxon>
        <taxon>Ciliophora</taxon>
        <taxon>Intramacronucleata</taxon>
        <taxon>Spirotrichea</taxon>
        <taxon>Stichotrichia</taxon>
        <taxon>Sporadotrichida</taxon>
        <taxon>Oxytrichidae</taxon>
        <taxon>Stylonychinae</taxon>
        <taxon>Stylonychia</taxon>
    </lineage>
</organism>
<feature type="region of interest" description="Disordered" evidence="1">
    <location>
        <begin position="165"/>
        <end position="184"/>
    </location>
</feature>
<dbReference type="InParanoid" id="A0A078AFD9"/>
<dbReference type="AlphaFoldDB" id="A0A078AFD9"/>
<evidence type="ECO:0000313" key="3">
    <source>
        <dbReference type="Proteomes" id="UP000039865"/>
    </source>
</evidence>
<reference evidence="2 3" key="1">
    <citation type="submission" date="2014-06" db="EMBL/GenBank/DDBJ databases">
        <authorList>
            <person name="Swart Estienne"/>
        </authorList>
    </citation>
    <scope>NUCLEOTIDE SEQUENCE [LARGE SCALE GENOMIC DNA]</scope>
    <source>
        <strain evidence="2 3">130c</strain>
    </source>
</reference>
<gene>
    <name evidence="2" type="primary">Contig16351.g17418</name>
    <name evidence="2" type="ORF">STYLEM_9238</name>
</gene>
<name>A0A078AFD9_STYLE</name>